<sequence>MKSTTSFFWRLHQVFFIYTLLVYGLAFFTFTGHWIAGFLMMSLPVVLLLHLLIFCYFALRKSSKIALSGAALLLSFPFWSRTFQFSWGAPTAPEKQELTVLSYNVMSFDAYNFIQNIHPENNQAMLEWVKGLDTDIQCYQEFYNSDTRPHLNTLKQLKKAGYPYYTVLHPDIAPREQHCMGLAILSKYPIIDRGEVEFHDQNGLLFADIVVRKDTIRVINLHLRSMIVRFGGLKEAYLEKDYKQGKKEAKKVTQRLKMGFVHHSEEADVLLEWIRKSPHPVLVCGDFNEIPYGYVYGEVRSMLANAFEEKGHGFGFSYRNTPRFIRIDNQFFDKKKLEVIDFQTRRDIPYSDHYPVIGRYRLL</sequence>
<keyword evidence="1" id="KW-1133">Transmembrane helix</keyword>
<dbReference type="GO" id="GO:0004519">
    <property type="term" value="F:endonuclease activity"/>
    <property type="evidence" value="ECO:0007669"/>
    <property type="project" value="UniProtKB-KW"/>
</dbReference>
<dbReference type="SUPFAM" id="SSF56219">
    <property type="entry name" value="DNase I-like"/>
    <property type="match status" value="1"/>
</dbReference>
<feature type="transmembrane region" description="Helical" evidence="1">
    <location>
        <begin position="7"/>
        <end position="28"/>
    </location>
</feature>
<dbReference type="CDD" id="cd09084">
    <property type="entry name" value="EEP-2"/>
    <property type="match status" value="1"/>
</dbReference>
<dbReference type="GO" id="GO:0006506">
    <property type="term" value="P:GPI anchor biosynthetic process"/>
    <property type="evidence" value="ECO:0007669"/>
    <property type="project" value="TreeGrafter"/>
</dbReference>
<dbReference type="InterPro" id="IPR005135">
    <property type="entry name" value="Endo/exonuclease/phosphatase"/>
</dbReference>
<dbReference type="PANTHER" id="PTHR14859:SF15">
    <property type="entry name" value="ENDONUCLEASE_EXONUCLEASE_PHOSPHATASE DOMAIN-CONTAINING PROTEIN"/>
    <property type="match status" value="1"/>
</dbReference>
<reference evidence="3 4" key="1">
    <citation type="submission" date="2020-08" db="EMBL/GenBank/DDBJ databases">
        <title>Genomic Encyclopedia of Type Strains, Phase IV (KMG-IV): sequencing the most valuable type-strain genomes for metagenomic binning, comparative biology and taxonomic classification.</title>
        <authorList>
            <person name="Goeker M."/>
        </authorList>
    </citation>
    <scope>NUCLEOTIDE SEQUENCE [LARGE SCALE GENOMIC DNA]</scope>
    <source>
        <strain evidence="3 4">DSM 17976</strain>
    </source>
</reference>
<evidence type="ECO:0000313" key="3">
    <source>
        <dbReference type="EMBL" id="MBB3841475.1"/>
    </source>
</evidence>
<keyword evidence="3" id="KW-0540">Nuclease</keyword>
<evidence type="ECO:0000313" key="4">
    <source>
        <dbReference type="Proteomes" id="UP000541352"/>
    </source>
</evidence>
<feature type="domain" description="Endonuclease/exonuclease/phosphatase" evidence="2">
    <location>
        <begin position="101"/>
        <end position="353"/>
    </location>
</feature>
<evidence type="ECO:0000256" key="1">
    <source>
        <dbReference type="SAM" id="Phobius"/>
    </source>
</evidence>
<keyword evidence="1" id="KW-0472">Membrane</keyword>
<dbReference type="InterPro" id="IPR051916">
    <property type="entry name" value="GPI-anchor_lipid_remodeler"/>
</dbReference>
<comment type="caution">
    <text evidence="3">The sequence shown here is derived from an EMBL/GenBank/DDBJ whole genome shotgun (WGS) entry which is preliminary data.</text>
</comment>
<organism evidence="3 4">
    <name type="scientific">Runella defluvii</name>
    <dbReference type="NCBI Taxonomy" id="370973"/>
    <lineage>
        <taxon>Bacteria</taxon>
        <taxon>Pseudomonadati</taxon>
        <taxon>Bacteroidota</taxon>
        <taxon>Cytophagia</taxon>
        <taxon>Cytophagales</taxon>
        <taxon>Spirosomataceae</taxon>
        <taxon>Runella</taxon>
    </lineage>
</organism>
<keyword evidence="3" id="KW-0255">Endonuclease</keyword>
<name>A0A7W5ZPV8_9BACT</name>
<dbReference type="AlphaFoldDB" id="A0A7W5ZPV8"/>
<dbReference type="InterPro" id="IPR036691">
    <property type="entry name" value="Endo/exonu/phosph_ase_sf"/>
</dbReference>
<feature type="transmembrane region" description="Helical" evidence="1">
    <location>
        <begin position="34"/>
        <end position="59"/>
    </location>
</feature>
<keyword evidence="4" id="KW-1185">Reference proteome</keyword>
<dbReference type="GO" id="GO:0016020">
    <property type="term" value="C:membrane"/>
    <property type="evidence" value="ECO:0007669"/>
    <property type="project" value="GOC"/>
</dbReference>
<dbReference type="GO" id="GO:0004527">
    <property type="term" value="F:exonuclease activity"/>
    <property type="evidence" value="ECO:0007669"/>
    <property type="project" value="UniProtKB-KW"/>
</dbReference>
<dbReference type="EMBL" id="JACIBY010000017">
    <property type="protein sequence ID" value="MBB3841475.1"/>
    <property type="molecule type" value="Genomic_DNA"/>
</dbReference>
<dbReference type="Gene3D" id="3.60.10.10">
    <property type="entry name" value="Endonuclease/exonuclease/phosphatase"/>
    <property type="match status" value="1"/>
</dbReference>
<dbReference type="Proteomes" id="UP000541352">
    <property type="component" value="Unassembled WGS sequence"/>
</dbReference>
<gene>
    <name evidence="3" type="ORF">FHS57_005503</name>
</gene>
<evidence type="ECO:0000259" key="2">
    <source>
        <dbReference type="Pfam" id="PF03372"/>
    </source>
</evidence>
<protein>
    <submittedName>
        <fullName evidence="3">Endonuclease/exonuclease/phosphatase family metal-dependent hydrolase</fullName>
    </submittedName>
</protein>
<proteinExistence type="predicted"/>
<accession>A0A7W5ZPV8</accession>
<keyword evidence="3" id="KW-0269">Exonuclease</keyword>
<keyword evidence="1" id="KW-0812">Transmembrane</keyword>
<dbReference type="PANTHER" id="PTHR14859">
    <property type="entry name" value="CALCOFLUOR WHITE HYPERSENSITIVE PROTEIN PRECURSOR"/>
    <property type="match status" value="1"/>
</dbReference>
<dbReference type="Pfam" id="PF03372">
    <property type="entry name" value="Exo_endo_phos"/>
    <property type="match status" value="1"/>
</dbReference>
<keyword evidence="3" id="KW-0378">Hydrolase</keyword>
<dbReference type="RefSeq" id="WP_183979166.1">
    <property type="nucleotide sequence ID" value="NZ_JACIBY010000017.1"/>
</dbReference>